<dbReference type="PANTHER" id="PTHR33383:SF1">
    <property type="entry name" value="MEMBRANE PROTEIN INSERTION EFFICIENCY FACTOR-RELATED"/>
    <property type="match status" value="1"/>
</dbReference>
<dbReference type="Pfam" id="PF01809">
    <property type="entry name" value="YidD"/>
    <property type="match status" value="1"/>
</dbReference>
<sequence length="87" mass="9861">MWNMRKTFANLIKIYQNFFSFDRGLGFFLPFGSGRTNSGSVCRFYPTCSEYTKQSVGKYGIIVGSVKGLLRILRCNPLFIGGFDPVK</sequence>
<reference evidence="2 3" key="1">
    <citation type="journal article" date="2016" name="Nat. Commun.">
        <title>Thousands of microbial genomes shed light on interconnected biogeochemical processes in an aquifer system.</title>
        <authorList>
            <person name="Anantharaman K."/>
            <person name="Brown C.T."/>
            <person name="Hug L.A."/>
            <person name="Sharon I."/>
            <person name="Castelle C.J."/>
            <person name="Probst A.J."/>
            <person name="Thomas B.C."/>
            <person name="Singh A."/>
            <person name="Wilkins M.J."/>
            <person name="Karaoz U."/>
            <person name="Brodie E.L."/>
            <person name="Williams K.H."/>
            <person name="Hubbard S.S."/>
            <person name="Banfield J.F."/>
        </authorList>
    </citation>
    <scope>NUCLEOTIDE SEQUENCE [LARGE SCALE GENOMIC DNA]</scope>
</reference>
<organism evidence="2 3">
    <name type="scientific">Candidatus Blackburnbacteria bacterium RIFCSPLOWO2_01_FULL_40_20</name>
    <dbReference type="NCBI Taxonomy" id="1797519"/>
    <lineage>
        <taxon>Bacteria</taxon>
        <taxon>Candidatus Blackburniibacteriota</taxon>
    </lineage>
</organism>
<dbReference type="GO" id="GO:0005886">
    <property type="term" value="C:plasma membrane"/>
    <property type="evidence" value="ECO:0007669"/>
    <property type="project" value="UniProtKB-SubCell"/>
</dbReference>
<dbReference type="EMBL" id="MHCC01000001">
    <property type="protein sequence ID" value="OGY14267.1"/>
    <property type="molecule type" value="Genomic_DNA"/>
</dbReference>
<evidence type="ECO:0000256" key="1">
    <source>
        <dbReference type="HAMAP-Rule" id="MF_00386"/>
    </source>
</evidence>
<dbReference type="SMART" id="SM01234">
    <property type="entry name" value="Haemolytic"/>
    <property type="match status" value="1"/>
</dbReference>
<keyword evidence="1" id="KW-0472">Membrane</keyword>
<dbReference type="HAMAP" id="MF_00386">
    <property type="entry name" value="UPF0161_YidD"/>
    <property type="match status" value="1"/>
</dbReference>
<comment type="subcellular location">
    <subcellularLocation>
        <location evidence="1">Cell membrane</location>
        <topology evidence="1">Peripheral membrane protein</topology>
        <orientation evidence="1">Cytoplasmic side</orientation>
    </subcellularLocation>
</comment>
<dbReference type="NCBIfam" id="TIGR00278">
    <property type="entry name" value="membrane protein insertion efficiency factor YidD"/>
    <property type="match status" value="1"/>
</dbReference>
<gene>
    <name evidence="2" type="ORF">A3A77_02220</name>
</gene>
<comment type="caution">
    <text evidence="2">The sequence shown here is derived from an EMBL/GenBank/DDBJ whole genome shotgun (WGS) entry which is preliminary data.</text>
</comment>
<evidence type="ECO:0000313" key="2">
    <source>
        <dbReference type="EMBL" id="OGY14267.1"/>
    </source>
</evidence>
<accession>A0A1G1VG07</accession>
<comment type="similarity">
    <text evidence="1">Belongs to the UPF0161 family.</text>
</comment>
<dbReference type="PANTHER" id="PTHR33383">
    <property type="entry name" value="MEMBRANE PROTEIN INSERTION EFFICIENCY FACTOR-RELATED"/>
    <property type="match status" value="1"/>
</dbReference>
<comment type="function">
    <text evidence="1">Could be involved in insertion of integral membrane proteins into the membrane.</text>
</comment>
<protein>
    <recommendedName>
        <fullName evidence="1">Putative membrane protein insertion efficiency factor</fullName>
    </recommendedName>
</protein>
<evidence type="ECO:0000313" key="3">
    <source>
        <dbReference type="Proteomes" id="UP000178659"/>
    </source>
</evidence>
<dbReference type="Proteomes" id="UP000178659">
    <property type="component" value="Unassembled WGS sequence"/>
</dbReference>
<proteinExistence type="inferred from homology"/>
<dbReference type="AlphaFoldDB" id="A0A1G1VG07"/>
<name>A0A1G1VG07_9BACT</name>
<dbReference type="InterPro" id="IPR002696">
    <property type="entry name" value="Membr_insert_effic_factor_YidD"/>
</dbReference>
<keyword evidence="1" id="KW-1003">Cell membrane</keyword>